<protein>
    <submittedName>
        <fullName evidence="9">Hydrogenase nickel incorporation protein HypB</fullName>
    </submittedName>
</protein>
<evidence type="ECO:0000256" key="2">
    <source>
        <dbReference type="ARBA" id="ARBA00022596"/>
    </source>
</evidence>
<evidence type="ECO:0000259" key="8">
    <source>
        <dbReference type="Pfam" id="PF02492"/>
    </source>
</evidence>
<dbReference type="AlphaFoldDB" id="A0A523S1G0"/>
<dbReference type="PANTHER" id="PTHR30134">
    <property type="entry name" value="HYDROGENASE PROTEIN ASSEMBLY PROTEIN, NICKEL CHAPERONE"/>
    <property type="match status" value="1"/>
</dbReference>
<proteinExistence type="inferred from homology"/>
<evidence type="ECO:0000313" key="10">
    <source>
        <dbReference type="Proteomes" id="UP000316360"/>
    </source>
</evidence>
<keyword evidence="5" id="KW-0378">Hydrolase</keyword>
<keyword evidence="4" id="KW-0547">Nucleotide-binding</keyword>
<organism evidence="9 10">
    <name type="scientific">Aerophobetes bacterium</name>
    <dbReference type="NCBI Taxonomy" id="2030807"/>
    <lineage>
        <taxon>Bacteria</taxon>
        <taxon>Candidatus Aerophobota</taxon>
    </lineage>
</organism>
<dbReference type="EMBL" id="SOKJ01000124">
    <property type="protein sequence ID" value="TET11867.1"/>
    <property type="molecule type" value="Genomic_DNA"/>
</dbReference>
<accession>A0A523S1G0</accession>
<feature type="domain" description="CobW/HypB/UreG nucleotide-binding" evidence="8">
    <location>
        <begin position="48"/>
        <end position="206"/>
    </location>
</feature>
<evidence type="ECO:0000256" key="5">
    <source>
        <dbReference type="ARBA" id="ARBA00022801"/>
    </source>
</evidence>
<evidence type="ECO:0000313" key="9">
    <source>
        <dbReference type="EMBL" id="TET11867.1"/>
    </source>
</evidence>
<keyword evidence="6" id="KW-0862">Zinc</keyword>
<dbReference type="NCBIfam" id="TIGR00073">
    <property type="entry name" value="hypB"/>
    <property type="match status" value="1"/>
</dbReference>
<reference evidence="9 10" key="1">
    <citation type="submission" date="2019-03" db="EMBL/GenBank/DDBJ databases">
        <title>Metabolic potential of uncultured bacteria and archaea associated with petroleum seepage in deep-sea sediments.</title>
        <authorList>
            <person name="Dong X."/>
            <person name="Hubert C."/>
        </authorList>
    </citation>
    <scope>NUCLEOTIDE SEQUENCE [LARGE SCALE GENOMIC DNA]</scope>
    <source>
        <strain evidence="9">E44_bin7</strain>
    </source>
</reference>
<dbReference type="InterPro" id="IPR027417">
    <property type="entry name" value="P-loop_NTPase"/>
</dbReference>
<dbReference type="Proteomes" id="UP000316360">
    <property type="component" value="Unassembled WGS sequence"/>
</dbReference>
<dbReference type="GO" id="GO:0008270">
    <property type="term" value="F:zinc ion binding"/>
    <property type="evidence" value="ECO:0007669"/>
    <property type="project" value="TreeGrafter"/>
</dbReference>
<dbReference type="Pfam" id="PF02492">
    <property type="entry name" value="cobW"/>
    <property type="match status" value="1"/>
</dbReference>
<dbReference type="GO" id="GO:0051604">
    <property type="term" value="P:protein maturation"/>
    <property type="evidence" value="ECO:0007669"/>
    <property type="project" value="InterPro"/>
</dbReference>
<evidence type="ECO:0000256" key="3">
    <source>
        <dbReference type="ARBA" id="ARBA00022723"/>
    </source>
</evidence>
<dbReference type="GO" id="GO:0003924">
    <property type="term" value="F:GTPase activity"/>
    <property type="evidence" value="ECO:0007669"/>
    <property type="project" value="InterPro"/>
</dbReference>
<keyword evidence="3" id="KW-0479">Metal-binding</keyword>
<evidence type="ECO:0000256" key="6">
    <source>
        <dbReference type="ARBA" id="ARBA00022833"/>
    </source>
</evidence>
<gene>
    <name evidence="9" type="primary">hypB</name>
    <name evidence="9" type="ORF">E3J84_02360</name>
</gene>
<dbReference type="InterPro" id="IPR003495">
    <property type="entry name" value="CobW/HypB/UreG_nucleotide-bd"/>
</dbReference>
<comment type="caution">
    <text evidence="9">The sequence shown here is derived from an EMBL/GenBank/DDBJ whole genome shotgun (WGS) entry which is preliminary data.</text>
</comment>
<dbReference type="PANTHER" id="PTHR30134:SF2">
    <property type="entry name" value="HYDROGENASE MATURATION FACTOR HYPB"/>
    <property type="match status" value="1"/>
</dbReference>
<dbReference type="GO" id="GO:0016151">
    <property type="term" value="F:nickel cation binding"/>
    <property type="evidence" value="ECO:0007669"/>
    <property type="project" value="InterPro"/>
</dbReference>
<dbReference type="InterPro" id="IPR004392">
    <property type="entry name" value="Hyd_mat_HypB"/>
</dbReference>
<dbReference type="PIRSF" id="PIRSF005624">
    <property type="entry name" value="Ni-bind_GTPase"/>
    <property type="match status" value="1"/>
</dbReference>
<sequence length="229" mass="25359">MEQIKAIKAEEGEIFDIELEEDLLKKNEELAQRNKRLLDKHKILAVDVMGSIGSGKTSLIKNLASQLKENYRIGAIAGDLTTTIDADRIKDEGVKVIQVNTGKECHLDANLIGKALKKFDLKALDILFIENVGNLICPADFPLGSHKRIVVISVTEGPWMVIKHPYIFLEADLVAINKIDLTKAMGVSPQKLTEDIYKINPTVKVVQTNCIKGEGIGEIVEGIRIKEYA</sequence>
<evidence type="ECO:0000256" key="1">
    <source>
        <dbReference type="ARBA" id="ARBA00006211"/>
    </source>
</evidence>
<dbReference type="Gene3D" id="3.40.50.300">
    <property type="entry name" value="P-loop containing nucleotide triphosphate hydrolases"/>
    <property type="match status" value="1"/>
</dbReference>
<dbReference type="GO" id="GO:0005525">
    <property type="term" value="F:GTP binding"/>
    <property type="evidence" value="ECO:0007669"/>
    <property type="project" value="UniProtKB-KW"/>
</dbReference>
<keyword evidence="2" id="KW-0533">Nickel</keyword>
<name>A0A523S1G0_UNCAE</name>
<keyword evidence="7" id="KW-0342">GTP-binding</keyword>
<evidence type="ECO:0000256" key="7">
    <source>
        <dbReference type="ARBA" id="ARBA00023134"/>
    </source>
</evidence>
<comment type="similarity">
    <text evidence="1">Belongs to the SIMIBI class G3E GTPase family. HypB/HupM subfamily.</text>
</comment>
<dbReference type="SUPFAM" id="SSF52540">
    <property type="entry name" value="P-loop containing nucleoside triphosphate hydrolases"/>
    <property type="match status" value="1"/>
</dbReference>
<evidence type="ECO:0000256" key="4">
    <source>
        <dbReference type="ARBA" id="ARBA00022741"/>
    </source>
</evidence>